<accession>A0ABD5J211</accession>
<organism evidence="8 9">
    <name type="scientific">Anoxybacteroides rupiense</name>
    <dbReference type="NCBI Taxonomy" id="311460"/>
    <lineage>
        <taxon>Bacteria</taxon>
        <taxon>Bacillati</taxon>
        <taxon>Bacillota</taxon>
        <taxon>Bacilli</taxon>
        <taxon>Bacillales</taxon>
        <taxon>Anoxybacillaceae</taxon>
        <taxon>Anoxybacteroides</taxon>
    </lineage>
</organism>
<dbReference type="EMBL" id="JARTLI010000051">
    <property type="protein sequence ID" value="MED5053611.1"/>
    <property type="molecule type" value="Genomic_DNA"/>
</dbReference>
<evidence type="ECO:0000256" key="2">
    <source>
        <dbReference type="ARBA" id="ARBA00022448"/>
    </source>
</evidence>
<evidence type="ECO:0000256" key="1">
    <source>
        <dbReference type="ARBA" id="ARBA00004496"/>
    </source>
</evidence>
<evidence type="ECO:0000256" key="5">
    <source>
        <dbReference type="ARBA" id="ARBA00022683"/>
    </source>
</evidence>
<evidence type="ECO:0000256" key="6">
    <source>
        <dbReference type="ARBA" id="ARBA00022777"/>
    </source>
</evidence>
<evidence type="ECO:0000313" key="8">
    <source>
        <dbReference type="EMBL" id="MED5053611.1"/>
    </source>
</evidence>
<keyword evidence="4" id="KW-0808">Transferase</keyword>
<dbReference type="RefSeq" id="WP_328219451.1">
    <property type="nucleotide sequence ID" value="NZ_JARTLI010000051.1"/>
</dbReference>
<proteinExistence type="predicted"/>
<protein>
    <submittedName>
        <fullName evidence="8">PTS sugar transporter subunit IIA</fullName>
    </submittedName>
</protein>
<sequence>MKFLERDIVALNVEVSTPEEAIQKAGHLLSDKGYVTQSYIDAMIRSFQKNGPYFVIAPNIAIPHARPEDGVKEASVSLIQLKEPVSFGSTGNDPVKLVFALGASNSDEHLNVLKMLMKVLGNAENTEKLKSAKNYEEIKSLLN</sequence>
<reference evidence="8 9" key="1">
    <citation type="submission" date="2023-03" db="EMBL/GenBank/DDBJ databases">
        <title>Bacillus Genome Sequencing.</title>
        <authorList>
            <person name="Dunlap C."/>
        </authorList>
    </citation>
    <scope>NUCLEOTIDE SEQUENCE [LARGE SCALE GENOMIC DNA]</scope>
    <source>
        <strain evidence="8 9">NRS-38</strain>
    </source>
</reference>
<dbReference type="InterPro" id="IPR016152">
    <property type="entry name" value="PTrfase/Anion_transptr"/>
</dbReference>
<evidence type="ECO:0000256" key="3">
    <source>
        <dbReference type="ARBA" id="ARBA00022490"/>
    </source>
</evidence>
<keyword evidence="8" id="KW-0762">Sugar transport</keyword>
<keyword evidence="6" id="KW-0418">Kinase</keyword>
<dbReference type="SUPFAM" id="SSF55804">
    <property type="entry name" value="Phoshotransferase/anion transport protein"/>
    <property type="match status" value="1"/>
</dbReference>
<dbReference type="GO" id="GO:0005737">
    <property type="term" value="C:cytoplasm"/>
    <property type="evidence" value="ECO:0007669"/>
    <property type="project" value="UniProtKB-SubCell"/>
</dbReference>
<dbReference type="InterPro" id="IPR051351">
    <property type="entry name" value="Ascorbate-PTS_EIIA_comp"/>
</dbReference>
<dbReference type="PANTHER" id="PTHR36203">
    <property type="entry name" value="ASCORBATE-SPECIFIC PTS SYSTEM EIIA COMPONENT"/>
    <property type="match status" value="1"/>
</dbReference>
<dbReference type="GO" id="GO:0009401">
    <property type="term" value="P:phosphoenolpyruvate-dependent sugar phosphotransferase system"/>
    <property type="evidence" value="ECO:0007669"/>
    <property type="project" value="UniProtKB-KW"/>
</dbReference>
<dbReference type="CDD" id="cd00211">
    <property type="entry name" value="PTS_IIA_fru"/>
    <property type="match status" value="1"/>
</dbReference>
<dbReference type="PANTHER" id="PTHR36203:SF5">
    <property type="entry name" value="PTS SYSTEM, EIIA COMPONENT"/>
    <property type="match status" value="1"/>
</dbReference>
<keyword evidence="5" id="KW-0598">Phosphotransferase system</keyword>
<keyword evidence="3" id="KW-0963">Cytoplasm</keyword>
<dbReference type="AlphaFoldDB" id="A0ABD5J211"/>
<dbReference type="PROSITE" id="PS51094">
    <property type="entry name" value="PTS_EIIA_TYPE_2"/>
    <property type="match status" value="1"/>
</dbReference>
<evidence type="ECO:0000313" key="9">
    <source>
        <dbReference type="Proteomes" id="UP001339962"/>
    </source>
</evidence>
<dbReference type="Gene3D" id="3.40.930.10">
    <property type="entry name" value="Mannitol-specific EII, Chain A"/>
    <property type="match status" value="1"/>
</dbReference>
<comment type="caution">
    <text evidence="8">The sequence shown here is derived from an EMBL/GenBank/DDBJ whole genome shotgun (WGS) entry which is preliminary data.</text>
</comment>
<dbReference type="Pfam" id="PF00359">
    <property type="entry name" value="PTS_EIIA_2"/>
    <property type="match status" value="1"/>
</dbReference>
<dbReference type="InterPro" id="IPR002178">
    <property type="entry name" value="PTS_EIIA_type-2_dom"/>
</dbReference>
<comment type="subcellular location">
    <subcellularLocation>
        <location evidence="1">Cytoplasm</location>
    </subcellularLocation>
</comment>
<evidence type="ECO:0000259" key="7">
    <source>
        <dbReference type="PROSITE" id="PS51094"/>
    </source>
</evidence>
<dbReference type="GO" id="GO:0016301">
    <property type="term" value="F:kinase activity"/>
    <property type="evidence" value="ECO:0007669"/>
    <property type="project" value="UniProtKB-KW"/>
</dbReference>
<evidence type="ECO:0000256" key="4">
    <source>
        <dbReference type="ARBA" id="ARBA00022679"/>
    </source>
</evidence>
<feature type="domain" description="PTS EIIA type-2" evidence="7">
    <location>
        <begin position="2"/>
        <end position="143"/>
    </location>
</feature>
<dbReference type="Proteomes" id="UP001339962">
    <property type="component" value="Unassembled WGS sequence"/>
</dbReference>
<keyword evidence="2" id="KW-0813">Transport</keyword>
<name>A0ABD5J211_9BACL</name>
<gene>
    <name evidence="8" type="ORF">P9850_17650</name>
</gene>